<evidence type="ECO:0000313" key="6">
    <source>
        <dbReference type="Proteomes" id="UP000054172"/>
    </source>
</evidence>
<reference evidence="5" key="1">
    <citation type="submission" date="2015-08" db="EMBL/GenBank/DDBJ databases">
        <title>Candidatus Bacteriodes Periocalifornicus.</title>
        <authorList>
            <person name="McLean J.S."/>
            <person name="Kelley S."/>
        </authorList>
    </citation>
    <scope>NUCLEOTIDE SEQUENCE [LARGE SCALE GENOMIC DNA]</scope>
    <source>
        <strain evidence="5">12B</strain>
    </source>
</reference>
<dbReference type="InterPro" id="IPR036942">
    <property type="entry name" value="Beta-barrel_TonB_sf"/>
</dbReference>
<evidence type="ECO:0000256" key="1">
    <source>
        <dbReference type="ARBA" id="ARBA00004442"/>
    </source>
</evidence>
<dbReference type="SUPFAM" id="SSF56935">
    <property type="entry name" value="Porins"/>
    <property type="match status" value="1"/>
</dbReference>
<dbReference type="Proteomes" id="UP000054172">
    <property type="component" value="Unassembled WGS sequence"/>
</dbReference>
<keyword evidence="3" id="KW-0998">Cell outer membrane</keyword>
<dbReference type="InterPro" id="IPR000531">
    <property type="entry name" value="Beta-barrel_TonB"/>
</dbReference>
<evidence type="ECO:0000256" key="3">
    <source>
        <dbReference type="ARBA" id="ARBA00023237"/>
    </source>
</evidence>
<comment type="subcellular location">
    <subcellularLocation>
        <location evidence="1">Cell outer membrane</location>
    </subcellularLocation>
</comment>
<feature type="domain" description="TonB-dependent receptor-like beta-barrel" evidence="4">
    <location>
        <begin position="321"/>
        <end position="485"/>
    </location>
</feature>
<accession>A0A0Q4B9A3</accession>
<keyword evidence="6" id="KW-1185">Reference proteome</keyword>
<evidence type="ECO:0000313" key="5">
    <source>
        <dbReference type="EMBL" id="KQM09625.1"/>
    </source>
</evidence>
<proteinExistence type="predicted"/>
<keyword evidence="2" id="KW-0472">Membrane</keyword>
<dbReference type="AlphaFoldDB" id="A0A0Q4B9A3"/>
<evidence type="ECO:0000259" key="4">
    <source>
        <dbReference type="Pfam" id="PF00593"/>
    </source>
</evidence>
<dbReference type="STRING" id="1702214.AL399_00875"/>
<name>A0A0Q4B9A3_9BACT</name>
<organism evidence="5 6">
    <name type="scientific">Candidatus [Bacteroides] periocalifornicus</name>
    <dbReference type="NCBI Taxonomy" id="1702214"/>
    <lineage>
        <taxon>Bacteria</taxon>
        <taxon>Pseudomonadati</taxon>
        <taxon>Bacteroidota</taxon>
    </lineage>
</organism>
<dbReference type="SUPFAM" id="SSF49464">
    <property type="entry name" value="Carboxypeptidase regulatory domain-like"/>
    <property type="match status" value="1"/>
</dbReference>
<evidence type="ECO:0000256" key="2">
    <source>
        <dbReference type="ARBA" id="ARBA00023136"/>
    </source>
</evidence>
<dbReference type="Pfam" id="PF00593">
    <property type="entry name" value="TonB_dep_Rec_b-barrel"/>
    <property type="match status" value="1"/>
</dbReference>
<sequence length="504" mass="55429">MLGENRQPVQLCNVLALRADSTLVGGVVTDASGAFTLPITDSTALVRFAYVGYAEQTLPVAQVPGEVVLLPVSVEIGQASVQGTRPQLRMVEAGLIELPVKGTSLAAEADITDLLRQLPGFVASGDEGVRMVNGGSHLIYLNGRKVQSFDEIRNLDPANVKSLKLNTAPGAKYGSGTNAVIMIETKANLQGFSLYARVYTRRRSVWNYGGNVSLSYTPGRVTYYGELSYDDFRAKREKTFRADFTEGQDAVDKARLESTVNEHETTRTPRVKVGIEAQPTQGLNLGARYSASYAQMKFPSHEHHIANRNGAVIDNLDAEGNIRQTTPIHQVNAYGRYQITERLGATLNADFYLKGIDKPSDHKEISNTLHTEYTYQQHNKANYLLWQVTPSVDYSFGQRGQLEVGGELYQITGGGKVDRGGVTVMDYSNHEQQYAGFATYAIPLGNWNASVGARYEYSSSQVDNWLTPSKSENRHYAAPFFSALYHSQSEIFSFGCNIIGVYPS</sequence>
<gene>
    <name evidence="5" type="ORF">AL399_00875</name>
</gene>
<comment type="caution">
    <text evidence="5">The sequence shown here is derived from an EMBL/GenBank/DDBJ whole genome shotgun (WGS) entry which is preliminary data.</text>
</comment>
<dbReference type="EMBL" id="LIIK01000002">
    <property type="protein sequence ID" value="KQM09625.1"/>
    <property type="molecule type" value="Genomic_DNA"/>
</dbReference>
<dbReference type="InterPro" id="IPR008969">
    <property type="entry name" value="CarboxyPept-like_regulatory"/>
</dbReference>
<dbReference type="GO" id="GO:0009279">
    <property type="term" value="C:cell outer membrane"/>
    <property type="evidence" value="ECO:0007669"/>
    <property type="project" value="UniProtKB-SubCell"/>
</dbReference>
<dbReference type="Gene3D" id="2.40.170.20">
    <property type="entry name" value="TonB-dependent receptor, beta-barrel domain"/>
    <property type="match status" value="1"/>
</dbReference>
<dbReference type="PATRIC" id="fig|1702214.3.peg.824"/>
<protein>
    <recommendedName>
        <fullName evidence="4">TonB-dependent receptor-like beta-barrel domain-containing protein</fullName>
    </recommendedName>
</protein>